<keyword evidence="3" id="KW-1185">Reference proteome</keyword>
<evidence type="ECO:0000313" key="3">
    <source>
        <dbReference type="Proteomes" id="UP001233360"/>
    </source>
</evidence>
<name>A0ABU0US49_ACIBI</name>
<feature type="chain" id="PRO_5046235060" description="Phenol degradation protein meta" evidence="1">
    <location>
        <begin position="24"/>
        <end position="293"/>
    </location>
</feature>
<evidence type="ECO:0008006" key="4">
    <source>
        <dbReference type="Google" id="ProtNLM"/>
    </source>
</evidence>
<sequence length="293" mass="32809">MDNKIIAILCGLLTCFHLSTAFATENGSDSFSLGAEGIMAGALPPAGLYFLGYYQNYHANKFIDGPSQFYVDANAVVPRFVWMTNHNIANGQLGWYVAQPLVDLKVKINGLNDSNQGLGDLYLGTMLGWHHQNHNWLAALETVLGTGDYKTPSQTHLVRANIGKNYDTIRPIFAYSYLNSNGIDLSTKISYSWNSKNEATNYKSGEYFAGDYSLGYRIQPKIKVAVEGYYFKQMKDDKDNGKDIDFKGQVLAIGPAIQYANKNWSLEAKFLKETNVKNRPEGHANWLKLVWAF</sequence>
<keyword evidence="1" id="KW-0732">Signal</keyword>
<protein>
    <recommendedName>
        <fullName evidence="4">Phenol degradation protein meta</fullName>
    </recommendedName>
</protein>
<dbReference type="Pfam" id="PF13557">
    <property type="entry name" value="Phenol_MetA_deg"/>
    <property type="match status" value="1"/>
</dbReference>
<proteinExistence type="predicted"/>
<feature type="signal peptide" evidence="1">
    <location>
        <begin position="1"/>
        <end position="23"/>
    </location>
</feature>
<gene>
    <name evidence="2" type="ORF">QE380_000051</name>
</gene>
<accession>A0ABU0US49</accession>
<dbReference type="RefSeq" id="WP_307001113.1">
    <property type="nucleotide sequence ID" value="NZ_JAUTBK010000001.1"/>
</dbReference>
<reference evidence="2 3" key="1">
    <citation type="submission" date="2023-07" db="EMBL/GenBank/DDBJ databases">
        <title>Functional and genomic diversity of the sorghum phyllosphere microbiome.</title>
        <authorList>
            <person name="Shade A."/>
        </authorList>
    </citation>
    <scope>NUCLEOTIDE SEQUENCE [LARGE SCALE GENOMIC DNA]</scope>
    <source>
        <strain evidence="2 3">SORGH_AS_0887</strain>
    </source>
</reference>
<dbReference type="Proteomes" id="UP001233360">
    <property type="component" value="Unassembled WGS sequence"/>
</dbReference>
<dbReference type="InterPro" id="IPR025737">
    <property type="entry name" value="FApF"/>
</dbReference>
<organism evidence="2 3">
    <name type="scientific">Acinetobacter baylyi</name>
    <dbReference type="NCBI Taxonomy" id="202950"/>
    <lineage>
        <taxon>Bacteria</taxon>
        <taxon>Pseudomonadati</taxon>
        <taxon>Pseudomonadota</taxon>
        <taxon>Gammaproteobacteria</taxon>
        <taxon>Moraxellales</taxon>
        <taxon>Moraxellaceae</taxon>
        <taxon>Acinetobacter</taxon>
    </lineage>
</organism>
<dbReference type="EMBL" id="JAUTBK010000001">
    <property type="protein sequence ID" value="MDQ1207128.1"/>
    <property type="molecule type" value="Genomic_DNA"/>
</dbReference>
<evidence type="ECO:0000256" key="1">
    <source>
        <dbReference type="SAM" id="SignalP"/>
    </source>
</evidence>
<comment type="caution">
    <text evidence="2">The sequence shown here is derived from an EMBL/GenBank/DDBJ whole genome shotgun (WGS) entry which is preliminary data.</text>
</comment>
<evidence type="ECO:0000313" key="2">
    <source>
        <dbReference type="EMBL" id="MDQ1207128.1"/>
    </source>
</evidence>